<accession>A0A316WRR0</accession>
<comment type="caution">
    <text evidence="1">The sequence shown here is derived from an EMBL/GenBank/DDBJ whole genome shotgun (WGS) entry which is preliminary data.</text>
</comment>
<dbReference type="AlphaFoldDB" id="A0A316WRR0"/>
<reference evidence="1 2" key="1">
    <citation type="submission" date="2018-04" db="EMBL/GenBank/DDBJ databases">
        <title>Chryseobacterium oncorhynchi 701B-08T from rainbow trout, and Chryseobacterium viscerum 687B-08T from diseased fish.</title>
        <authorList>
            <person name="Jeong J.-J."/>
            <person name="Lee Y.J."/>
            <person name="Pathiraja D."/>
            <person name="Park B."/>
            <person name="Choi I.-G."/>
            <person name="Kim K.D."/>
        </authorList>
    </citation>
    <scope>NUCLEOTIDE SEQUENCE [LARGE SCALE GENOMIC DNA]</scope>
    <source>
        <strain evidence="1 2">687B-08</strain>
    </source>
</reference>
<evidence type="ECO:0000313" key="1">
    <source>
        <dbReference type="EMBL" id="PWN64081.1"/>
    </source>
</evidence>
<proteinExistence type="predicted"/>
<evidence type="ECO:0000313" key="2">
    <source>
        <dbReference type="Proteomes" id="UP000236413"/>
    </source>
</evidence>
<name>A0A316WRR0_9FLAO</name>
<gene>
    <name evidence="1" type="ORF">C1634_005660</name>
</gene>
<sequence>MVIVYFLLLENWDVGMKKIPNICISFYSKYFNKLVSMKIKIISLSILLVSIISCKKDKEYPKYVELQSGNGEYSLYIKNGTFEFLKTEHVSYDQIMTAPFSDGKYEVSGDELILKSGKGNQYIFKIGNESELIPEKMDSLKDLKGLFPVQILHNNKMPKEMGRLDSLGRKNALWLYFNEKGKVINQRLYKNGELVKDNYKSDIVIK</sequence>
<organism evidence="1 2">
    <name type="scientific">Chryseobacterium viscerum</name>
    <dbReference type="NCBI Taxonomy" id="1037377"/>
    <lineage>
        <taxon>Bacteria</taxon>
        <taxon>Pseudomonadati</taxon>
        <taxon>Bacteroidota</taxon>
        <taxon>Flavobacteriia</taxon>
        <taxon>Flavobacteriales</taxon>
        <taxon>Weeksellaceae</taxon>
        <taxon>Chryseobacterium group</taxon>
        <taxon>Chryseobacterium</taxon>
    </lineage>
</organism>
<dbReference type="EMBL" id="PPEG02000002">
    <property type="protein sequence ID" value="PWN64081.1"/>
    <property type="molecule type" value="Genomic_DNA"/>
</dbReference>
<protein>
    <submittedName>
        <fullName evidence="1">Uncharacterized protein</fullName>
    </submittedName>
</protein>
<dbReference type="Proteomes" id="UP000236413">
    <property type="component" value="Unassembled WGS sequence"/>
</dbReference>